<dbReference type="SUPFAM" id="SSF158622">
    <property type="entry name" value="YheA/YmcA-like"/>
    <property type="match status" value="1"/>
</dbReference>
<dbReference type="Proteomes" id="UP000252100">
    <property type="component" value="Chromosome"/>
</dbReference>
<keyword evidence="3" id="KW-1185">Reference proteome</keyword>
<dbReference type="OrthoDB" id="2157513at2"/>
<accession>A0A345BX17</accession>
<gene>
    <name evidence="2" type="ORF">DT065_05315</name>
</gene>
<dbReference type="KEGG" id="rue:DT065_05315"/>
<dbReference type="InterPro" id="IPR052767">
    <property type="entry name" value="Bact_com_dev_regulator"/>
</dbReference>
<evidence type="ECO:0000313" key="2">
    <source>
        <dbReference type="EMBL" id="AXF55498.1"/>
    </source>
</evidence>
<sequence>MQTVVSTPIELLDASEELSKMIRSSDIYHHYVEARRNMLEDEEAKRLIEAFNHHKVKFDEVQRFGKYHPDYSEVTKTLRIAKREMDLHESVSTYKRAERDLEKLLTEVSEVLATSVSPNIKVPSNNPYFDNSSCSGGCGSGGSCSC</sequence>
<reference evidence="2 3" key="1">
    <citation type="journal article" date="2018" name="J. Microbiol.">
        <title>Salicibibacter kimchii gen. nov., sp. nov., a moderately halophilic and alkalitolerant bacterium in the family Bacillaceae, isolated from kimchi.</title>
        <authorList>
            <person name="Jang J.Y."/>
            <person name="Oh Y.J."/>
            <person name="Lim S.K."/>
            <person name="Park H.K."/>
            <person name="Lee C."/>
            <person name="Kim J.Y."/>
            <person name="Lee M.A."/>
            <person name="Choi H.J."/>
        </authorList>
    </citation>
    <scope>NUCLEOTIDE SEQUENCE [LARGE SCALE GENOMIC DNA]</scope>
    <source>
        <strain evidence="2 3">NKC1-1</strain>
    </source>
</reference>
<feature type="coiled-coil region" evidence="1">
    <location>
        <begin position="87"/>
        <end position="114"/>
    </location>
</feature>
<dbReference type="PANTHER" id="PTHR38448:SF2">
    <property type="entry name" value="REGULATORY PROTEIN YLBF"/>
    <property type="match status" value="1"/>
</dbReference>
<dbReference type="Gene3D" id="1.20.1500.10">
    <property type="entry name" value="YheA/YmcA-like"/>
    <property type="match status" value="1"/>
</dbReference>
<evidence type="ECO:0000256" key="1">
    <source>
        <dbReference type="SAM" id="Coils"/>
    </source>
</evidence>
<keyword evidence="1" id="KW-0175">Coiled coil</keyword>
<protein>
    <submittedName>
        <fullName evidence="2">YlbF family regulator</fullName>
    </submittedName>
</protein>
<proteinExistence type="predicted"/>
<name>A0A345BX17_9BACI</name>
<dbReference type="InterPro" id="IPR010368">
    <property type="entry name" value="Com_YlbF"/>
</dbReference>
<dbReference type="EMBL" id="CP031092">
    <property type="protein sequence ID" value="AXF55498.1"/>
    <property type="molecule type" value="Genomic_DNA"/>
</dbReference>
<evidence type="ECO:0000313" key="3">
    <source>
        <dbReference type="Proteomes" id="UP000252100"/>
    </source>
</evidence>
<dbReference type="AlphaFoldDB" id="A0A345BX17"/>
<dbReference type="PANTHER" id="PTHR38448">
    <property type="entry name" value="REGULATORY PROTEIN YLBF-RELATED"/>
    <property type="match status" value="1"/>
</dbReference>
<organism evidence="2 3">
    <name type="scientific">Salicibibacter kimchii</name>
    <dbReference type="NCBI Taxonomy" id="2099786"/>
    <lineage>
        <taxon>Bacteria</taxon>
        <taxon>Bacillati</taxon>
        <taxon>Bacillota</taxon>
        <taxon>Bacilli</taxon>
        <taxon>Bacillales</taxon>
        <taxon>Bacillaceae</taxon>
        <taxon>Salicibibacter</taxon>
    </lineage>
</organism>
<dbReference type="InterPro" id="IPR023378">
    <property type="entry name" value="YheA/YmcA-like_dom_sf"/>
</dbReference>
<dbReference type="Pfam" id="PF06133">
    <property type="entry name" value="Com_YlbF"/>
    <property type="match status" value="1"/>
</dbReference>